<dbReference type="RefSeq" id="WP_163496455.1">
    <property type="nucleotide sequence ID" value="NZ_CP048711.1"/>
</dbReference>
<dbReference type="AlphaFoldDB" id="A0A6C0U7R2"/>
<dbReference type="PANTHER" id="PTHR43543">
    <property type="entry name" value="MALONIC SEMIALDEHYDE REDUCTASE RUTE-RELATED"/>
    <property type="match status" value="1"/>
</dbReference>
<organism evidence="5 6">
    <name type="scientific">Kineobactrum salinum</name>
    <dbReference type="NCBI Taxonomy" id="2708301"/>
    <lineage>
        <taxon>Bacteria</taxon>
        <taxon>Pseudomonadati</taxon>
        <taxon>Pseudomonadota</taxon>
        <taxon>Gammaproteobacteria</taxon>
        <taxon>Cellvibrionales</taxon>
        <taxon>Halieaceae</taxon>
        <taxon>Kineobactrum</taxon>
    </lineage>
</organism>
<dbReference type="EMBL" id="CP048711">
    <property type="protein sequence ID" value="QIB67027.1"/>
    <property type="molecule type" value="Genomic_DNA"/>
</dbReference>
<evidence type="ECO:0000313" key="6">
    <source>
        <dbReference type="Proteomes" id="UP000477680"/>
    </source>
</evidence>
<dbReference type="SUPFAM" id="SSF55469">
    <property type="entry name" value="FMN-dependent nitroreductase-like"/>
    <property type="match status" value="1"/>
</dbReference>
<dbReference type="InterPro" id="IPR029479">
    <property type="entry name" value="Nitroreductase"/>
</dbReference>
<feature type="domain" description="Nitroreductase" evidence="4">
    <location>
        <begin position="8"/>
        <end position="183"/>
    </location>
</feature>
<evidence type="ECO:0000256" key="1">
    <source>
        <dbReference type="ARBA" id="ARBA00007118"/>
    </source>
</evidence>
<keyword evidence="3" id="KW-0560">Oxidoreductase</keyword>
<dbReference type="KEGG" id="kim:G3T16_18140"/>
<dbReference type="PANTHER" id="PTHR43543:SF1">
    <property type="entry name" value="MALONIC SEMIALDEHYDE REDUCTASE RUTE-RELATED"/>
    <property type="match status" value="1"/>
</dbReference>
<keyword evidence="6" id="KW-1185">Reference proteome</keyword>
<dbReference type="InterPro" id="IPR050461">
    <property type="entry name" value="Nitroreductase_HadB/RutE"/>
</dbReference>
<evidence type="ECO:0000259" key="4">
    <source>
        <dbReference type="Pfam" id="PF00881"/>
    </source>
</evidence>
<evidence type="ECO:0000256" key="2">
    <source>
        <dbReference type="ARBA" id="ARBA00022857"/>
    </source>
</evidence>
<dbReference type="Proteomes" id="UP000477680">
    <property type="component" value="Chromosome"/>
</dbReference>
<proteinExistence type="inferred from homology"/>
<keyword evidence="2" id="KW-0521">NADP</keyword>
<evidence type="ECO:0000256" key="3">
    <source>
        <dbReference type="ARBA" id="ARBA00023002"/>
    </source>
</evidence>
<evidence type="ECO:0000313" key="5">
    <source>
        <dbReference type="EMBL" id="QIB67027.1"/>
    </source>
</evidence>
<dbReference type="Gene3D" id="3.40.109.10">
    <property type="entry name" value="NADH Oxidase"/>
    <property type="match status" value="1"/>
</dbReference>
<protein>
    <submittedName>
        <fullName evidence="5">NAD(P)H-dependent oxidoreductase</fullName>
    </submittedName>
</protein>
<sequence length="208" mass="23229">MEVLEALNWRYAVQKFSDERIGEAQLQQLLTATRMSPSSFGLQPYRLIVVASEDMRQRLLPHSMGQEKVVHCSHLIVFAAQTAPGEQIVDHYIERFAQVRGVPVSDLQRLSDRMKKTLAARTPEQNLQWAHRQTYIALGTMLTCAALMGIDGGPMEGFEPKGYDQVLGLADLNLTASVICAIGRRDPEDAGADLPKVRFEQSEMVTMV</sequence>
<dbReference type="GO" id="GO:0016491">
    <property type="term" value="F:oxidoreductase activity"/>
    <property type="evidence" value="ECO:0007669"/>
    <property type="project" value="UniProtKB-KW"/>
</dbReference>
<dbReference type="CDD" id="cd02149">
    <property type="entry name" value="NfsB-like"/>
    <property type="match status" value="1"/>
</dbReference>
<gene>
    <name evidence="5" type="ORF">G3T16_18140</name>
</gene>
<reference evidence="5 6" key="1">
    <citation type="submission" date="2020-02" db="EMBL/GenBank/DDBJ databases">
        <title>Genome sequencing for Kineobactrum sp. M2.</title>
        <authorList>
            <person name="Park S.-J."/>
        </authorList>
    </citation>
    <scope>NUCLEOTIDE SEQUENCE [LARGE SCALE GENOMIC DNA]</scope>
    <source>
        <strain evidence="5 6">M2</strain>
    </source>
</reference>
<name>A0A6C0U7R2_9GAMM</name>
<dbReference type="Pfam" id="PF00881">
    <property type="entry name" value="Nitroreductase"/>
    <property type="match status" value="1"/>
</dbReference>
<dbReference type="InterPro" id="IPR033878">
    <property type="entry name" value="NfsB-like"/>
</dbReference>
<accession>A0A6C0U7R2</accession>
<comment type="similarity">
    <text evidence="1">Belongs to the nitroreductase family.</text>
</comment>
<dbReference type="InterPro" id="IPR000415">
    <property type="entry name" value="Nitroreductase-like"/>
</dbReference>